<comment type="caution">
    <text evidence="1">The sequence shown here is derived from an EMBL/GenBank/DDBJ whole genome shotgun (WGS) entry which is preliminary data.</text>
</comment>
<reference evidence="1 2" key="1">
    <citation type="submission" date="2011-01" db="EMBL/GenBank/DDBJ databases">
        <authorList>
            <person name="Weinstock G."/>
            <person name="Sodergren E."/>
            <person name="Clifton S."/>
            <person name="Fulton L."/>
            <person name="Fulton B."/>
            <person name="Courtney L."/>
            <person name="Fronick C."/>
            <person name="Harrison M."/>
            <person name="Strong C."/>
            <person name="Farmer C."/>
            <person name="Delahaunty K."/>
            <person name="Markovic C."/>
            <person name="Hall O."/>
            <person name="Minx P."/>
            <person name="Tomlinson C."/>
            <person name="Mitreva M."/>
            <person name="Hou S."/>
            <person name="Chen J."/>
            <person name="Wollam A."/>
            <person name="Pepin K.H."/>
            <person name="Johnson M."/>
            <person name="Bhonagiri V."/>
            <person name="Zhang X."/>
            <person name="Suruliraj S."/>
            <person name="Warren W."/>
            <person name="Chinwalla A."/>
            <person name="Mardis E.R."/>
            <person name="Wilson R.K."/>
        </authorList>
    </citation>
    <scope>NUCLEOTIDE SEQUENCE [LARGE SCALE GENOMIC DNA]</scope>
    <source>
        <strain evidence="2">DSM 22608 / JCM 16073 / KCTC 15190 / YIT 12066</strain>
    </source>
</reference>
<protein>
    <submittedName>
        <fullName evidence="1">Uncharacterized protein</fullName>
    </submittedName>
</protein>
<evidence type="ECO:0000313" key="2">
    <source>
        <dbReference type="Proteomes" id="UP000018458"/>
    </source>
</evidence>
<gene>
    <name evidence="1" type="ORF">HMPREF9444_00954</name>
</gene>
<evidence type="ECO:0000313" key="1">
    <source>
        <dbReference type="EMBL" id="EFY07244.1"/>
    </source>
</evidence>
<proteinExistence type="predicted"/>
<dbReference type="STRING" id="762983.HMPREF9444_00954"/>
<dbReference type="AlphaFoldDB" id="E8LJS0"/>
<sequence>MPDFSRISWKVKPGVNFKCALTRPSMPLSDVYIDMEAEFPYIKGLNQFLLSKNIKTAAFVKDAEYDANCVVLVRMGTKVKGDAVVFYLNEDKAELWNFLKERFKGRL</sequence>
<dbReference type="Proteomes" id="UP000018458">
    <property type="component" value="Unassembled WGS sequence"/>
</dbReference>
<organism evidence="1 2">
    <name type="scientific">Succinatimonas hippei (strain DSM 22608 / JCM 16073 / KCTC 15190 / YIT 12066)</name>
    <dbReference type="NCBI Taxonomy" id="762983"/>
    <lineage>
        <taxon>Bacteria</taxon>
        <taxon>Pseudomonadati</taxon>
        <taxon>Pseudomonadota</taxon>
        <taxon>Gammaproteobacteria</taxon>
        <taxon>Aeromonadales</taxon>
        <taxon>Succinivibrionaceae</taxon>
        <taxon>Succinatimonas</taxon>
    </lineage>
</organism>
<dbReference type="RefSeq" id="WP_009143158.1">
    <property type="nucleotide sequence ID" value="NZ_GL830982.1"/>
</dbReference>
<keyword evidence="2" id="KW-1185">Reference proteome</keyword>
<dbReference type="EMBL" id="AEVO01000045">
    <property type="protein sequence ID" value="EFY07244.1"/>
    <property type="molecule type" value="Genomic_DNA"/>
</dbReference>
<dbReference type="HOGENOM" id="CLU_2208685_0_0_6"/>
<dbReference type="OrthoDB" id="10010663at2"/>
<name>E8LJS0_SUCHY</name>
<accession>E8LJS0</accession>